<dbReference type="InterPro" id="IPR050965">
    <property type="entry name" value="UPF0336/Enoyl-CoA_hydratase"/>
</dbReference>
<sequence>MTTTSAWPLGQPAVGATAALSRTVGADDIDLFTRISGDRNPLHHDHRAAESSRFGQVVVQGGVTSAVLNAVVAEKLPGPGTVFMSVSWSFTAPVRPGDIITGHVEVTEARGDKPITRLNCSVTRDDGTVALAGTAVCWTMHMPGWEGSGDHEAR</sequence>
<proteinExistence type="inferred from homology"/>
<dbReference type="Pfam" id="PF01575">
    <property type="entry name" value="MaoC_dehydratas"/>
    <property type="match status" value="1"/>
</dbReference>
<dbReference type="CDD" id="cd03449">
    <property type="entry name" value="R_hydratase"/>
    <property type="match status" value="1"/>
</dbReference>
<dbReference type="RefSeq" id="WP_210024515.1">
    <property type="nucleotide sequence ID" value="NZ_JAGINU010000001.1"/>
</dbReference>
<evidence type="ECO:0000313" key="3">
    <source>
        <dbReference type="EMBL" id="MBP2364463.1"/>
    </source>
</evidence>
<evidence type="ECO:0000313" key="4">
    <source>
        <dbReference type="Proteomes" id="UP001519295"/>
    </source>
</evidence>
<accession>A0ABS4VL40</accession>
<comment type="caution">
    <text evidence="3">The sequence shown here is derived from an EMBL/GenBank/DDBJ whole genome shotgun (WGS) entry which is preliminary data.</text>
</comment>
<dbReference type="InterPro" id="IPR029069">
    <property type="entry name" value="HotDog_dom_sf"/>
</dbReference>
<evidence type="ECO:0000256" key="1">
    <source>
        <dbReference type="ARBA" id="ARBA00005254"/>
    </source>
</evidence>
<feature type="domain" description="MaoC-like" evidence="2">
    <location>
        <begin position="20"/>
        <end position="110"/>
    </location>
</feature>
<dbReference type="PANTHER" id="PTHR43437:SF3">
    <property type="entry name" value="HYDROXYACYL-THIOESTER DEHYDRATASE TYPE 2, MITOCHONDRIAL"/>
    <property type="match status" value="1"/>
</dbReference>
<dbReference type="InterPro" id="IPR002539">
    <property type="entry name" value="MaoC-like_dom"/>
</dbReference>
<name>A0ABS4VL40_9PSEU</name>
<comment type="similarity">
    <text evidence="1">Belongs to the enoyl-CoA hydratase/isomerase family.</text>
</comment>
<dbReference type="Gene3D" id="3.10.129.10">
    <property type="entry name" value="Hotdog Thioesterase"/>
    <property type="match status" value="1"/>
</dbReference>
<dbReference type="Proteomes" id="UP001519295">
    <property type="component" value="Unassembled WGS sequence"/>
</dbReference>
<dbReference type="EMBL" id="JAGINU010000001">
    <property type="protein sequence ID" value="MBP2364463.1"/>
    <property type="molecule type" value="Genomic_DNA"/>
</dbReference>
<keyword evidence="4" id="KW-1185">Reference proteome</keyword>
<evidence type="ECO:0000259" key="2">
    <source>
        <dbReference type="Pfam" id="PF01575"/>
    </source>
</evidence>
<gene>
    <name evidence="3" type="ORF">JOF36_000159</name>
</gene>
<dbReference type="PANTHER" id="PTHR43437">
    <property type="entry name" value="HYDROXYACYL-THIOESTER DEHYDRATASE TYPE 2, MITOCHONDRIAL-RELATED"/>
    <property type="match status" value="1"/>
</dbReference>
<dbReference type="SUPFAM" id="SSF54637">
    <property type="entry name" value="Thioesterase/thiol ester dehydrase-isomerase"/>
    <property type="match status" value="1"/>
</dbReference>
<organism evidence="3 4">
    <name type="scientific">Pseudonocardia parietis</name>
    <dbReference type="NCBI Taxonomy" id="570936"/>
    <lineage>
        <taxon>Bacteria</taxon>
        <taxon>Bacillati</taxon>
        <taxon>Actinomycetota</taxon>
        <taxon>Actinomycetes</taxon>
        <taxon>Pseudonocardiales</taxon>
        <taxon>Pseudonocardiaceae</taxon>
        <taxon>Pseudonocardia</taxon>
    </lineage>
</organism>
<reference evidence="3 4" key="1">
    <citation type="submission" date="2021-03" db="EMBL/GenBank/DDBJ databases">
        <title>Sequencing the genomes of 1000 actinobacteria strains.</title>
        <authorList>
            <person name="Klenk H.-P."/>
        </authorList>
    </citation>
    <scope>NUCLEOTIDE SEQUENCE [LARGE SCALE GENOMIC DNA]</scope>
    <source>
        <strain evidence="3 4">DSM 45256</strain>
    </source>
</reference>
<protein>
    <submittedName>
        <fullName evidence="3">Acyl dehydratase</fullName>
    </submittedName>
</protein>